<dbReference type="PANTHER" id="PTHR30330">
    <property type="entry name" value="AGSS FAMILY TRANSPORTER, SODIUM-ALANINE"/>
    <property type="match status" value="1"/>
</dbReference>
<evidence type="ECO:0000256" key="3">
    <source>
        <dbReference type="ARBA" id="ARBA00022448"/>
    </source>
</evidence>
<dbReference type="AlphaFoldDB" id="A0A1H1NWJ6"/>
<keyword evidence="4 9" id="KW-1003">Cell membrane</keyword>
<comment type="similarity">
    <text evidence="2 9">Belongs to the alanine or glycine:cation symporter (AGCS) (TC 2.A.25) family.</text>
</comment>
<accession>A0A1H1NWJ6</accession>
<evidence type="ECO:0000313" key="10">
    <source>
        <dbReference type="EMBL" id="SDS02739.1"/>
    </source>
</evidence>
<evidence type="ECO:0000256" key="5">
    <source>
        <dbReference type="ARBA" id="ARBA00022692"/>
    </source>
</evidence>
<keyword evidence="7 9" id="KW-1133">Transmembrane helix</keyword>
<feature type="transmembrane region" description="Helical" evidence="9">
    <location>
        <begin position="35"/>
        <end position="54"/>
    </location>
</feature>
<keyword evidence="8 9" id="KW-0472">Membrane</keyword>
<keyword evidence="6 9" id="KW-0769">Symport</keyword>
<feature type="transmembrane region" description="Helical" evidence="9">
    <location>
        <begin position="172"/>
        <end position="192"/>
    </location>
</feature>
<feature type="transmembrane region" description="Helical" evidence="9">
    <location>
        <begin position="392"/>
        <end position="417"/>
    </location>
</feature>
<feature type="transmembrane region" description="Helical" evidence="9">
    <location>
        <begin position="438"/>
        <end position="456"/>
    </location>
</feature>
<keyword evidence="5 9" id="KW-0812">Transmembrane</keyword>
<name>A0A1H1NWJ6_9MICO</name>
<protein>
    <submittedName>
        <fullName evidence="10">Alanine or glycine:cation symporter, AGCS family</fullName>
    </submittedName>
</protein>
<evidence type="ECO:0000256" key="2">
    <source>
        <dbReference type="ARBA" id="ARBA00009261"/>
    </source>
</evidence>
<evidence type="ECO:0000256" key="9">
    <source>
        <dbReference type="RuleBase" id="RU363064"/>
    </source>
</evidence>
<dbReference type="Pfam" id="PF01235">
    <property type="entry name" value="Na_Ala_symp"/>
    <property type="match status" value="1"/>
</dbReference>
<dbReference type="GO" id="GO:0005886">
    <property type="term" value="C:plasma membrane"/>
    <property type="evidence" value="ECO:0007669"/>
    <property type="project" value="UniProtKB-SubCell"/>
</dbReference>
<evidence type="ECO:0000256" key="4">
    <source>
        <dbReference type="ARBA" id="ARBA00022475"/>
    </source>
</evidence>
<dbReference type="PANTHER" id="PTHR30330:SF7">
    <property type="entry name" value="SODIUM_PROTON-DEPENDENT ALANINE CARRIER PROTEIN YRBD-RELATED"/>
    <property type="match status" value="1"/>
</dbReference>
<sequence>MLWHRRLISNTVSAIPARKNEWRSVSAFIDWLNGVVWSSALVYLCLGAGVYFTIRSRAVQIRQIPAIFKQMFTGKSSNEGVSSFQALAISLAGRVGVGNIAGVATAIGFGGPGAVVWMWISALLGASTSYVESTLGQIFKEQDPRTGEYRGGPAFYIEKAYRHTKARGLFKVYGMVFAAVTVIAMSFMLPGIQSNAISGAVENAWSVPTWGTAIALVIIMGFIVVGGIKRIAHFASLAVPFMAVIYIVAAIAVTIINADQIVPVFQLMFASAFGIDAGPEAAFGGIIGMAVQWGVQRGIYSNEAGQGTGPHAASAAEVSHPSKQGLVQAGSVYMDTLFVCSATAFMILSTGMYKVFDADGTTIIGSGRGQMVEEIASTPGEKWPQAGLDSMIHGFGASFIAISIFLFALTTIVAYYYMAETNLVYLLGKAKNTLVLAVGKRVLQLLILVAVAVGAMSTAGSAWALGDIGVGLMAWLNIIGILILQQPAFKLLRDFERQTKHGLDPVFEPEKIGVRNADFWDQRVARLKAGEAVPEG</sequence>
<evidence type="ECO:0000256" key="6">
    <source>
        <dbReference type="ARBA" id="ARBA00022847"/>
    </source>
</evidence>
<feature type="transmembrane region" description="Helical" evidence="9">
    <location>
        <begin position="462"/>
        <end position="484"/>
    </location>
</feature>
<dbReference type="InterPro" id="IPR001463">
    <property type="entry name" value="Na/Ala_symport"/>
</dbReference>
<feature type="transmembrane region" description="Helical" evidence="9">
    <location>
        <begin position="237"/>
        <end position="258"/>
    </location>
</feature>
<evidence type="ECO:0000313" key="11">
    <source>
        <dbReference type="Proteomes" id="UP000199597"/>
    </source>
</evidence>
<feature type="transmembrane region" description="Helical" evidence="9">
    <location>
        <begin position="264"/>
        <end position="291"/>
    </location>
</feature>
<dbReference type="FunFam" id="1.20.1740.10:FF:000004">
    <property type="entry name" value="Sodium:alanine symporter family protein"/>
    <property type="match status" value="1"/>
</dbReference>
<dbReference type="EMBL" id="LT629766">
    <property type="protein sequence ID" value="SDS02739.1"/>
    <property type="molecule type" value="Genomic_DNA"/>
</dbReference>
<dbReference type="PRINTS" id="PR00175">
    <property type="entry name" value="NAALASMPORT"/>
</dbReference>
<reference evidence="11" key="1">
    <citation type="submission" date="2016-10" db="EMBL/GenBank/DDBJ databases">
        <authorList>
            <person name="Varghese N."/>
            <person name="Submissions S."/>
        </authorList>
    </citation>
    <scope>NUCLEOTIDE SEQUENCE [LARGE SCALE GENOMIC DNA]</scope>
    <source>
        <strain evidence="11">DSM 23676</strain>
    </source>
</reference>
<organism evidence="10 11">
    <name type="scientific">Brevibacterium siliguriense</name>
    <dbReference type="NCBI Taxonomy" id="1136497"/>
    <lineage>
        <taxon>Bacteria</taxon>
        <taxon>Bacillati</taxon>
        <taxon>Actinomycetota</taxon>
        <taxon>Actinomycetes</taxon>
        <taxon>Micrococcales</taxon>
        <taxon>Brevibacteriaceae</taxon>
        <taxon>Brevibacterium</taxon>
    </lineage>
</organism>
<evidence type="ECO:0000256" key="8">
    <source>
        <dbReference type="ARBA" id="ARBA00023136"/>
    </source>
</evidence>
<gene>
    <name evidence="10" type="ORF">SAMN04489752_0824</name>
</gene>
<feature type="transmembrane region" description="Helical" evidence="9">
    <location>
        <begin position="204"/>
        <end position="225"/>
    </location>
</feature>
<evidence type="ECO:0000256" key="1">
    <source>
        <dbReference type="ARBA" id="ARBA00004651"/>
    </source>
</evidence>
<comment type="subcellular location">
    <subcellularLocation>
        <location evidence="1 9">Cell membrane</location>
        <topology evidence="1 9">Multi-pass membrane protein</topology>
    </subcellularLocation>
</comment>
<dbReference type="Proteomes" id="UP000199597">
    <property type="component" value="Chromosome I"/>
</dbReference>
<proteinExistence type="inferred from homology"/>
<dbReference type="NCBIfam" id="TIGR00835">
    <property type="entry name" value="agcS"/>
    <property type="match status" value="1"/>
</dbReference>
<keyword evidence="11" id="KW-1185">Reference proteome</keyword>
<feature type="transmembrane region" description="Helical" evidence="9">
    <location>
        <begin position="332"/>
        <end position="353"/>
    </location>
</feature>
<keyword evidence="3 9" id="KW-0813">Transport</keyword>
<dbReference type="GO" id="GO:0005283">
    <property type="term" value="F:amino acid:sodium symporter activity"/>
    <property type="evidence" value="ECO:0007669"/>
    <property type="project" value="InterPro"/>
</dbReference>
<evidence type="ECO:0000256" key="7">
    <source>
        <dbReference type="ARBA" id="ARBA00022989"/>
    </source>
</evidence>